<sequence length="175" mass="19310">MVRNKRLAYCLPTPTCSPTSTICGGTDETKVLVYSINGGITTYFSTPVKSTVATDQNTTSPTSKPFSIVTTLLKPTTGQVTSKYWPLASTSHAVDNTETLKATAANSRITSTDWITKNQDTGTTSVAAYKSNKCQCSCELKSNKWFQLENSMSRDRLRIILQNYIFELQKNITVK</sequence>
<reference evidence="1" key="1">
    <citation type="submission" date="2018-11" db="EMBL/GenBank/DDBJ databases">
        <authorList>
            <person name="Alioto T."/>
            <person name="Alioto T."/>
        </authorList>
    </citation>
    <scope>NUCLEOTIDE SEQUENCE</scope>
</reference>
<evidence type="ECO:0000313" key="1">
    <source>
        <dbReference type="EMBL" id="VDI28456.1"/>
    </source>
</evidence>
<protein>
    <submittedName>
        <fullName evidence="1">Uncharacterized protein</fullName>
    </submittedName>
</protein>
<organism evidence="1 2">
    <name type="scientific">Mytilus galloprovincialis</name>
    <name type="common">Mediterranean mussel</name>
    <dbReference type="NCBI Taxonomy" id="29158"/>
    <lineage>
        <taxon>Eukaryota</taxon>
        <taxon>Metazoa</taxon>
        <taxon>Spiralia</taxon>
        <taxon>Lophotrochozoa</taxon>
        <taxon>Mollusca</taxon>
        <taxon>Bivalvia</taxon>
        <taxon>Autobranchia</taxon>
        <taxon>Pteriomorphia</taxon>
        <taxon>Mytilida</taxon>
        <taxon>Mytiloidea</taxon>
        <taxon>Mytilidae</taxon>
        <taxon>Mytilinae</taxon>
        <taxon>Mytilus</taxon>
    </lineage>
</organism>
<accession>A0A8B6E1X5</accession>
<dbReference type="Proteomes" id="UP000596742">
    <property type="component" value="Unassembled WGS sequence"/>
</dbReference>
<proteinExistence type="predicted"/>
<evidence type="ECO:0000313" key="2">
    <source>
        <dbReference type="Proteomes" id="UP000596742"/>
    </source>
</evidence>
<dbReference type="AlphaFoldDB" id="A0A8B6E1X5"/>
<gene>
    <name evidence="1" type="ORF">MGAL_10B043399</name>
</gene>
<name>A0A8B6E1X5_MYTGA</name>
<dbReference type="EMBL" id="UYJE01004495">
    <property type="protein sequence ID" value="VDI28456.1"/>
    <property type="molecule type" value="Genomic_DNA"/>
</dbReference>
<feature type="non-terminal residue" evidence="1">
    <location>
        <position position="175"/>
    </location>
</feature>
<comment type="caution">
    <text evidence="1">The sequence shown here is derived from an EMBL/GenBank/DDBJ whole genome shotgun (WGS) entry which is preliminary data.</text>
</comment>
<keyword evidence="2" id="KW-1185">Reference proteome</keyword>